<protein>
    <submittedName>
        <fullName evidence="1">Uncharacterized protein</fullName>
    </submittedName>
</protein>
<evidence type="ECO:0000313" key="2">
    <source>
        <dbReference type="Proteomes" id="UP000037943"/>
    </source>
</evidence>
<organism evidence="1 2">
    <name type="scientific">Pseudomonas amygdali pv. lachrymans</name>
    <name type="common">Pseudomonas syringae pv. lachrymans</name>
    <dbReference type="NCBI Taxonomy" id="53707"/>
    <lineage>
        <taxon>Bacteria</taxon>
        <taxon>Pseudomonadati</taxon>
        <taxon>Pseudomonadota</taxon>
        <taxon>Gammaproteobacteria</taxon>
        <taxon>Pseudomonadales</taxon>
        <taxon>Pseudomonadaceae</taxon>
        <taxon>Pseudomonas</taxon>
        <taxon>Pseudomonas amygdali</taxon>
    </lineage>
</organism>
<comment type="caution">
    <text evidence="1">The sequence shown here is derived from an EMBL/GenBank/DDBJ whole genome shotgun (WGS) entry which is preliminary data.</text>
</comment>
<accession>A0ABR5KSN4</accession>
<proteinExistence type="predicted"/>
<name>A0ABR5KSN4_PSEAV</name>
<gene>
    <name evidence="1" type="ORF">AC499_0767</name>
</gene>
<dbReference type="Proteomes" id="UP000037943">
    <property type="component" value="Unassembled WGS sequence"/>
</dbReference>
<dbReference type="EMBL" id="LGLK01000057">
    <property type="protein sequence ID" value="KPC17565.1"/>
    <property type="molecule type" value="Genomic_DNA"/>
</dbReference>
<reference evidence="1 2" key="1">
    <citation type="submission" date="2015-10" db="EMBL/GenBank/DDBJ databases">
        <title>Comparative genomics and high-throughput reverse genetic screens identify a new phytobacterial MAMP and an Arabidopsis receptor required for immune elicitation.</title>
        <authorList>
            <person name="Mott G.A."/>
            <person name="Thakur S."/>
            <person name="Wang P.W."/>
            <person name="Desveaux D."/>
            <person name="Guttman D.S."/>
        </authorList>
    </citation>
    <scope>NUCLEOTIDE SEQUENCE [LARGE SCALE GENOMIC DNA]</scope>
    <source>
        <strain evidence="1 2">107</strain>
    </source>
</reference>
<keyword evidence="2" id="KW-1185">Reference proteome</keyword>
<evidence type="ECO:0000313" key="1">
    <source>
        <dbReference type="EMBL" id="KPC17565.1"/>
    </source>
</evidence>
<sequence length="42" mass="4683">MICYLVVVIGVLLKILFDGTCNRVNELGQWLVKKTSDSVQEG</sequence>